<dbReference type="PROSITE" id="PS51257">
    <property type="entry name" value="PROKAR_LIPOPROTEIN"/>
    <property type="match status" value="1"/>
</dbReference>
<dbReference type="Gene3D" id="1.10.760.10">
    <property type="entry name" value="Cytochrome c-like domain"/>
    <property type="match status" value="2"/>
</dbReference>
<dbReference type="GO" id="GO:0009055">
    <property type="term" value="F:electron transfer activity"/>
    <property type="evidence" value="ECO:0007669"/>
    <property type="project" value="InterPro"/>
</dbReference>
<dbReference type="EMBL" id="PXZM01000001">
    <property type="protein sequence ID" value="PSK01026.1"/>
    <property type="molecule type" value="Genomic_DNA"/>
</dbReference>
<dbReference type="SUPFAM" id="SSF46626">
    <property type="entry name" value="Cytochrome c"/>
    <property type="match status" value="2"/>
</dbReference>
<evidence type="ECO:0000256" key="1">
    <source>
        <dbReference type="ARBA" id="ARBA00022617"/>
    </source>
</evidence>
<feature type="domain" description="Cytochrome c" evidence="7">
    <location>
        <begin position="192"/>
        <end position="279"/>
    </location>
</feature>
<dbReference type="InterPro" id="IPR009056">
    <property type="entry name" value="Cyt_c-like_dom"/>
</dbReference>
<keyword evidence="1 4" id="KW-0349">Heme</keyword>
<evidence type="ECO:0000256" key="6">
    <source>
        <dbReference type="SAM" id="SignalP"/>
    </source>
</evidence>
<evidence type="ECO:0000259" key="7">
    <source>
        <dbReference type="PROSITE" id="PS51007"/>
    </source>
</evidence>
<gene>
    <name evidence="8" type="ORF">C7R93_00905</name>
</gene>
<comment type="caution">
    <text evidence="8">The sequence shown here is derived from an EMBL/GenBank/DDBJ whole genome shotgun (WGS) entry which is preliminary data.</text>
</comment>
<organism evidence="8 9">
    <name type="scientific">Brevibacillus fortis</name>
    <dbReference type="NCBI Taxonomy" id="2126352"/>
    <lineage>
        <taxon>Bacteria</taxon>
        <taxon>Bacillati</taxon>
        <taxon>Bacillota</taxon>
        <taxon>Bacilli</taxon>
        <taxon>Bacillales</taxon>
        <taxon>Paenibacillaceae</taxon>
        <taxon>Brevibacillus</taxon>
    </lineage>
</organism>
<keyword evidence="3 4" id="KW-0408">Iron</keyword>
<evidence type="ECO:0000313" key="8">
    <source>
        <dbReference type="EMBL" id="PSK01026.1"/>
    </source>
</evidence>
<feature type="region of interest" description="Disordered" evidence="5">
    <location>
        <begin position="283"/>
        <end position="310"/>
    </location>
</feature>
<dbReference type="PROSITE" id="PS51007">
    <property type="entry name" value="CYTC"/>
    <property type="match status" value="1"/>
</dbReference>
<feature type="signal peptide" evidence="6">
    <location>
        <begin position="1"/>
        <end position="31"/>
    </location>
</feature>
<protein>
    <submittedName>
        <fullName evidence="8">C cytochrome</fullName>
    </submittedName>
</protein>
<dbReference type="Pfam" id="PF21342">
    <property type="entry name" value="SoxA-TsdA_cyt-c"/>
    <property type="match status" value="1"/>
</dbReference>
<dbReference type="Proteomes" id="UP000240419">
    <property type="component" value="Unassembled WGS sequence"/>
</dbReference>
<evidence type="ECO:0000256" key="2">
    <source>
        <dbReference type="ARBA" id="ARBA00022723"/>
    </source>
</evidence>
<evidence type="ECO:0000256" key="3">
    <source>
        <dbReference type="ARBA" id="ARBA00023004"/>
    </source>
</evidence>
<dbReference type="Pfam" id="PF00034">
    <property type="entry name" value="Cytochrom_C"/>
    <property type="match status" value="1"/>
</dbReference>
<dbReference type="RefSeq" id="WP_106837044.1">
    <property type="nucleotide sequence ID" value="NZ_JBCNIW010000033.1"/>
</dbReference>
<dbReference type="OrthoDB" id="9779283at2"/>
<evidence type="ECO:0000256" key="4">
    <source>
        <dbReference type="PROSITE-ProRule" id="PRU00433"/>
    </source>
</evidence>
<dbReference type="GO" id="GO:0020037">
    <property type="term" value="F:heme binding"/>
    <property type="evidence" value="ECO:0007669"/>
    <property type="project" value="InterPro"/>
</dbReference>
<dbReference type="PANTHER" id="PTHR35008:SF4">
    <property type="entry name" value="BLL4482 PROTEIN"/>
    <property type="match status" value="1"/>
</dbReference>
<evidence type="ECO:0000313" key="9">
    <source>
        <dbReference type="Proteomes" id="UP000240419"/>
    </source>
</evidence>
<dbReference type="AlphaFoldDB" id="A0A2P7VP81"/>
<feature type="chain" id="PRO_5039200609" evidence="6">
    <location>
        <begin position="32"/>
        <end position="310"/>
    </location>
</feature>
<reference evidence="8 9" key="1">
    <citation type="submission" date="2018-03" db="EMBL/GenBank/DDBJ databases">
        <title>Brevisbacillus phylogenomics.</title>
        <authorList>
            <person name="Dunlap C."/>
        </authorList>
    </citation>
    <scope>NUCLEOTIDE SEQUENCE [LARGE SCALE GENOMIC DNA]</scope>
    <source>
        <strain evidence="8 9">NRRL NRS-1210</strain>
    </source>
</reference>
<dbReference type="PANTHER" id="PTHR35008">
    <property type="entry name" value="BLL4482 PROTEIN-RELATED"/>
    <property type="match status" value="1"/>
</dbReference>
<keyword evidence="9" id="KW-1185">Reference proteome</keyword>
<keyword evidence="6" id="KW-0732">Signal</keyword>
<accession>A0A2P7VP81</accession>
<evidence type="ECO:0000256" key="5">
    <source>
        <dbReference type="SAM" id="MobiDB-lite"/>
    </source>
</evidence>
<name>A0A2P7VP81_9BACL</name>
<proteinExistence type="predicted"/>
<dbReference type="GO" id="GO:0046872">
    <property type="term" value="F:metal ion binding"/>
    <property type="evidence" value="ECO:0007669"/>
    <property type="project" value="UniProtKB-KW"/>
</dbReference>
<keyword evidence="2 4" id="KW-0479">Metal-binding</keyword>
<sequence length="310" mass="33085">MIKKEKTAWKKLSMVVMAILVFAGCATQPTAQPTSTGREANDKTASAATGAINLDTYTPPSLDKVPEGPLGESIKYGHKLMNETSTAIPEYTGNKLSCSSCHGNAGMDATSPLTGVTAVYPQYIARSGKVLTIEDRINGCFQRSMNGKPLPYNSDEMRAMVAYLTYISTDVPVGIKERPWIEKNDLKSVPQPNVANGEALFQKSCLQCHAADGSGTGPNSGPALWGDNSFNIGAGMARISKAAGYIQRNMPLGEMGGIKQGSLTDQEAADLAAYILSKPRPDFTKKAQDWPAGGAPKDVPYEVESSKKKQ</sequence>
<dbReference type="InterPro" id="IPR036909">
    <property type="entry name" value="Cyt_c-like_dom_sf"/>
</dbReference>
<dbReference type="InterPro" id="IPR051459">
    <property type="entry name" value="Cytochrome_c-type_DH"/>
</dbReference>